<organism evidence="15 16">
    <name type="scientific">Galbula dea</name>
    <dbReference type="NCBI Taxonomy" id="1109041"/>
    <lineage>
        <taxon>Eukaryota</taxon>
        <taxon>Metazoa</taxon>
        <taxon>Chordata</taxon>
        <taxon>Craniata</taxon>
        <taxon>Vertebrata</taxon>
        <taxon>Euteleostomi</taxon>
        <taxon>Archelosauria</taxon>
        <taxon>Archosauria</taxon>
        <taxon>Dinosauria</taxon>
        <taxon>Saurischia</taxon>
        <taxon>Theropoda</taxon>
        <taxon>Coelurosauria</taxon>
        <taxon>Aves</taxon>
        <taxon>Neognathae</taxon>
        <taxon>Neoaves</taxon>
        <taxon>Telluraves</taxon>
        <taxon>Coraciimorphae</taxon>
        <taxon>Piciformes</taxon>
        <taxon>Galbulidae</taxon>
        <taxon>Galbula</taxon>
    </lineage>
</organism>
<comment type="similarity">
    <text evidence="4 14">Belongs to the cytochrome P450 family.</text>
</comment>
<evidence type="ECO:0000256" key="13">
    <source>
        <dbReference type="PIRSR" id="PIRSR602401-1"/>
    </source>
</evidence>
<dbReference type="Pfam" id="PF00067">
    <property type="entry name" value="p450"/>
    <property type="match status" value="1"/>
</dbReference>
<dbReference type="GO" id="GO:0016712">
    <property type="term" value="F:oxidoreductase activity, acting on paired donors, with incorporation or reduction of molecular oxygen, reduced flavin or flavoprotein as one donor, and incorporation of one atom of oxygen"/>
    <property type="evidence" value="ECO:0007669"/>
    <property type="project" value="TreeGrafter"/>
</dbReference>
<keyword evidence="9 14" id="KW-0560">Oxidoreductase</keyword>
<evidence type="ECO:0000313" key="15">
    <source>
        <dbReference type="EMBL" id="NXI43063.1"/>
    </source>
</evidence>
<dbReference type="InterPro" id="IPR036396">
    <property type="entry name" value="Cyt_P450_sf"/>
</dbReference>
<feature type="non-terminal residue" evidence="15">
    <location>
        <position position="152"/>
    </location>
</feature>
<evidence type="ECO:0000256" key="6">
    <source>
        <dbReference type="ARBA" id="ARBA00022723"/>
    </source>
</evidence>
<evidence type="ECO:0000256" key="10">
    <source>
        <dbReference type="ARBA" id="ARBA00023004"/>
    </source>
</evidence>
<keyword evidence="10 13" id="KW-0408">Iron</keyword>
<dbReference type="InterPro" id="IPR017972">
    <property type="entry name" value="Cyt_P450_CS"/>
</dbReference>
<evidence type="ECO:0000256" key="14">
    <source>
        <dbReference type="RuleBase" id="RU000461"/>
    </source>
</evidence>
<dbReference type="InterPro" id="IPR001128">
    <property type="entry name" value="Cyt_P450"/>
</dbReference>
<dbReference type="PRINTS" id="PR00463">
    <property type="entry name" value="EP450I"/>
</dbReference>
<keyword evidence="16" id="KW-1185">Reference proteome</keyword>
<reference evidence="15 16" key="1">
    <citation type="submission" date="2019-09" db="EMBL/GenBank/DDBJ databases">
        <title>Bird 10,000 Genomes (B10K) Project - Family phase.</title>
        <authorList>
            <person name="Zhang G."/>
        </authorList>
    </citation>
    <scope>NUCLEOTIDE SEQUENCE [LARGE SCALE GENOMIC DNA]</scope>
    <source>
        <strain evidence="15">B10K-DU-001-62</strain>
        <tissue evidence="15">Muscle</tissue>
    </source>
</reference>
<dbReference type="Proteomes" id="UP000566440">
    <property type="component" value="Unassembled WGS sequence"/>
</dbReference>
<evidence type="ECO:0000256" key="3">
    <source>
        <dbReference type="ARBA" id="ARBA00004406"/>
    </source>
</evidence>
<gene>
    <name evidence="15" type="primary">Cyp2f1</name>
    <name evidence="15" type="ORF">GALDEA_R01065</name>
</gene>
<dbReference type="GO" id="GO:0020037">
    <property type="term" value="F:heme binding"/>
    <property type="evidence" value="ECO:0007669"/>
    <property type="project" value="InterPro"/>
</dbReference>
<dbReference type="InterPro" id="IPR002401">
    <property type="entry name" value="Cyt_P450_E_grp-I"/>
</dbReference>
<protein>
    <submittedName>
        <fullName evidence="15">CP2F1 protein</fullName>
    </submittedName>
</protein>
<evidence type="ECO:0000256" key="4">
    <source>
        <dbReference type="ARBA" id="ARBA00010617"/>
    </source>
</evidence>
<evidence type="ECO:0000256" key="7">
    <source>
        <dbReference type="ARBA" id="ARBA00022824"/>
    </source>
</evidence>
<feature type="binding site" description="axial binding residue" evidence="13">
    <location>
        <position position="97"/>
    </location>
    <ligand>
        <name>heme</name>
        <dbReference type="ChEBI" id="CHEBI:30413"/>
    </ligand>
    <ligandPart>
        <name>Fe</name>
        <dbReference type="ChEBI" id="CHEBI:18248"/>
    </ligandPart>
</feature>
<evidence type="ECO:0000256" key="12">
    <source>
        <dbReference type="ARBA" id="ARBA00023136"/>
    </source>
</evidence>
<dbReference type="GO" id="GO:0005506">
    <property type="term" value="F:iron ion binding"/>
    <property type="evidence" value="ECO:0007669"/>
    <property type="project" value="InterPro"/>
</dbReference>
<dbReference type="InterPro" id="IPR050182">
    <property type="entry name" value="Cytochrome_P450_fam2"/>
</dbReference>
<evidence type="ECO:0000256" key="11">
    <source>
        <dbReference type="ARBA" id="ARBA00023033"/>
    </source>
</evidence>
<keyword evidence="7" id="KW-0256">Endoplasmic reticulum</keyword>
<proteinExistence type="inferred from homology"/>
<dbReference type="GO" id="GO:0008392">
    <property type="term" value="F:arachidonate epoxygenase activity"/>
    <property type="evidence" value="ECO:0007669"/>
    <property type="project" value="TreeGrafter"/>
</dbReference>
<evidence type="ECO:0000256" key="5">
    <source>
        <dbReference type="ARBA" id="ARBA00022617"/>
    </source>
</evidence>
<dbReference type="OrthoDB" id="2789670at2759"/>
<evidence type="ECO:0000256" key="2">
    <source>
        <dbReference type="ARBA" id="ARBA00004174"/>
    </source>
</evidence>
<evidence type="ECO:0000313" key="16">
    <source>
        <dbReference type="Proteomes" id="UP000566440"/>
    </source>
</evidence>
<evidence type="ECO:0000256" key="1">
    <source>
        <dbReference type="ARBA" id="ARBA00001971"/>
    </source>
</evidence>
<accession>A0A7K9T5N3</accession>
<dbReference type="SUPFAM" id="SSF48264">
    <property type="entry name" value="Cytochrome P450"/>
    <property type="match status" value="1"/>
</dbReference>
<comment type="subcellular location">
    <subcellularLocation>
        <location evidence="3">Endoplasmic reticulum membrane</location>
        <topology evidence="3">Peripheral membrane protein</topology>
    </subcellularLocation>
    <subcellularLocation>
        <location evidence="2">Microsome membrane</location>
        <topology evidence="2">Peripheral membrane protein</topology>
    </subcellularLocation>
</comment>
<dbReference type="GO" id="GO:0019373">
    <property type="term" value="P:epoxygenase P450 pathway"/>
    <property type="evidence" value="ECO:0007669"/>
    <property type="project" value="TreeGrafter"/>
</dbReference>
<dbReference type="GO" id="GO:0005789">
    <property type="term" value="C:endoplasmic reticulum membrane"/>
    <property type="evidence" value="ECO:0007669"/>
    <property type="project" value="UniProtKB-SubCell"/>
</dbReference>
<dbReference type="PROSITE" id="PS00086">
    <property type="entry name" value="CYTOCHROME_P450"/>
    <property type="match status" value="1"/>
</dbReference>
<dbReference type="EMBL" id="VWZX01007057">
    <property type="protein sequence ID" value="NXI43063.1"/>
    <property type="molecule type" value="Genomic_DNA"/>
</dbReference>
<dbReference type="PANTHER" id="PTHR24300">
    <property type="entry name" value="CYTOCHROME P450 508A4-RELATED"/>
    <property type="match status" value="1"/>
</dbReference>
<comment type="caution">
    <text evidence="15">The sequence shown here is derived from an EMBL/GenBank/DDBJ whole genome shotgun (WGS) entry which is preliminary data.</text>
</comment>
<dbReference type="PRINTS" id="PR00385">
    <property type="entry name" value="P450"/>
</dbReference>
<name>A0A7K9T5N3_9PICI</name>
<keyword evidence="5 13" id="KW-0349">Heme</keyword>
<keyword evidence="6 13" id="KW-0479">Metal-binding</keyword>
<dbReference type="FunFam" id="1.10.630.10:FF:000238">
    <property type="entry name" value="Cytochrome P450 2A6"/>
    <property type="match status" value="1"/>
</dbReference>
<sequence>MEDRSRMPYMDAVIHEIQRFADIVPMGVPHLTTRPVRLRGYNIPQGTNVIPLLCTSQFDPTQFTNPQTFDPGHFLDANGRFKRNDAFMAFSAGKRVCLGEGLALMELFIFLTTILQHFQLQAEEDPATIDISPESSGLGNIPRPYRLALIPR</sequence>
<keyword evidence="12" id="KW-0472">Membrane</keyword>
<dbReference type="AlphaFoldDB" id="A0A7K9T5N3"/>
<evidence type="ECO:0000256" key="8">
    <source>
        <dbReference type="ARBA" id="ARBA00022848"/>
    </source>
</evidence>
<comment type="cofactor">
    <cofactor evidence="1 13">
        <name>heme</name>
        <dbReference type="ChEBI" id="CHEBI:30413"/>
    </cofactor>
</comment>
<keyword evidence="8" id="KW-0492">Microsome</keyword>
<dbReference type="GO" id="GO:0006805">
    <property type="term" value="P:xenobiotic metabolic process"/>
    <property type="evidence" value="ECO:0007669"/>
    <property type="project" value="TreeGrafter"/>
</dbReference>
<dbReference type="Gene3D" id="1.10.630.10">
    <property type="entry name" value="Cytochrome P450"/>
    <property type="match status" value="1"/>
</dbReference>
<feature type="non-terminal residue" evidence="15">
    <location>
        <position position="1"/>
    </location>
</feature>
<evidence type="ECO:0000256" key="9">
    <source>
        <dbReference type="ARBA" id="ARBA00023002"/>
    </source>
</evidence>
<dbReference type="PANTHER" id="PTHR24300:SF424">
    <property type="entry name" value="CYTOCHROME P450"/>
    <property type="match status" value="1"/>
</dbReference>
<keyword evidence="11 14" id="KW-0503">Monooxygenase</keyword>